<organism evidence="6 7">
    <name type="scientific">Collybiopsis confluens</name>
    <dbReference type="NCBI Taxonomy" id="2823264"/>
    <lineage>
        <taxon>Eukaryota</taxon>
        <taxon>Fungi</taxon>
        <taxon>Dikarya</taxon>
        <taxon>Basidiomycota</taxon>
        <taxon>Agaricomycotina</taxon>
        <taxon>Agaricomycetes</taxon>
        <taxon>Agaricomycetidae</taxon>
        <taxon>Agaricales</taxon>
        <taxon>Marasmiineae</taxon>
        <taxon>Omphalotaceae</taxon>
        <taxon>Collybiopsis</taxon>
    </lineage>
</organism>
<feature type="domain" description="O-methyltransferase dimerisation" evidence="5">
    <location>
        <begin position="100"/>
        <end position="169"/>
    </location>
</feature>
<dbReference type="PANTHER" id="PTHR43712">
    <property type="entry name" value="PUTATIVE (AFU_ORTHOLOGUE AFUA_4G14580)-RELATED"/>
    <property type="match status" value="1"/>
</dbReference>
<evidence type="ECO:0000259" key="4">
    <source>
        <dbReference type="Pfam" id="PF00891"/>
    </source>
</evidence>
<dbReference type="EMBL" id="JAACJN010000205">
    <property type="protein sequence ID" value="KAF5361548.1"/>
    <property type="molecule type" value="Genomic_DNA"/>
</dbReference>
<dbReference type="Pfam" id="PF00891">
    <property type="entry name" value="Methyltransf_2"/>
    <property type="match status" value="1"/>
</dbReference>
<dbReference type="OrthoDB" id="1606438at2759"/>
<dbReference type="InterPro" id="IPR012967">
    <property type="entry name" value="COMT_dimerisation"/>
</dbReference>
<dbReference type="Gene3D" id="3.40.50.150">
    <property type="entry name" value="Vaccinia Virus protein VP39"/>
    <property type="match status" value="1"/>
</dbReference>
<feature type="domain" description="O-methyltransferase C-terminal" evidence="4">
    <location>
        <begin position="207"/>
        <end position="397"/>
    </location>
</feature>
<evidence type="ECO:0000256" key="1">
    <source>
        <dbReference type="ARBA" id="ARBA00022603"/>
    </source>
</evidence>
<evidence type="ECO:0000313" key="6">
    <source>
        <dbReference type="EMBL" id="KAF5361548.1"/>
    </source>
</evidence>
<dbReference type="Pfam" id="PF08100">
    <property type="entry name" value="Dimerisation"/>
    <property type="match status" value="1"/>
</dbReference>
<dbReference type="GO" id="GO:0032259">
    <property type="term" value="P:methylation"/>
    <property type="evidence" value="ECO:0007669"/>
    <property type="project" value="UniProtKB-KW"/>
</dbReference>
<dbReference type="Gene3D" id="1.10.10.10">
    <property type="entry name" value="Winged helix-like DNA-binding domain superfamily/Winged helix DNA-binding domain"/>
    <property type="match status" value="1"/>
</dbReference>
<dbReference type="InterPro" id="IPR016461">
    <property type="entry name" value="COMT-like"/>
</dbReference>
<name>A0A8H5GAX1_9AGAR</name>
<keyword evidence="7" id="KW-1185">Reference proteome</keyword>
<evidence type="ECO:0000259" key="5">
    <source>
        <dbReference type="Pfam" id="PF08100"/>
    </source>
</evidence>
<sequence>MLRRFIRPGGMASFDNTHLTRLTDLINQAVRDVISEYTSVGHAVPSLDTLDPGPFPTPEAVPARLRKAIQVIEAACAQLSCTVALPGSILLNKSLEHEEPACLLVATEARIADLLLDKPEGLPSSELAGHTDLEETKLTRVLRLLATRHCFKEVKPNVFANNRLSIQLLSTGAMSSIVGYFTDEGLRASSYLNEFLTTSSGAGDDSDNPFKRSSGLRLYDYFKTDQGHQRGKRFTRAMIGWGDATGQGFLSKVYPWDTQPENTTVCDVGSGNGWVSIGLLRNYPHLRVVQQDQPQVIETAKELWAKELPIAVEKGRVEFIPFNFLEDAAVEGCDFYYLRSILYDGLLHNWPDSECKLILNNVRKSMKPRSKLILDEYVLLEATSTRVVDAHNSDVNLDFAPEPLLANYGAGKIRAYNMNLLMMNIFGAQERTFSELVSLW</sequence>
<dbReference type="AlphaFoldDB" id="A0A8H5GAX1"/>
<dbReference type="InterPro" id="IPR036390">
    <property type="entry name" value="WH_DNA-bd_sf"/>
</dbReference>
<gene>
    <name evidence="6" type="ORF">D9757_012076</name>
</gene>
<reference evidence="6 7" key="1">
    <citation type="journal article" date="2020" name="ISME J.">
        <title>Uncovering the hidden diversity of litter-decomposition mechanisms in mushroom-forming fungi.</title>
        <authorList>
            <person name="Floudas D."/>
            <person name="Bentzer J."/>
            <person name="Ahren D."/>
            <person name="Johansson T."/>
            <person name="Persson P."/>
            <person name="Tunlid A."/>
        </authorList>
    </citation>
    <scope>NUCLEOTIDE SEQUENCE [LARGE SCALE GENOMIC DNA]</scope>
    <source>
        <strain evidence="6 7">CBS 406.79</strain>
    </source>
</reference>
<dbReference type="CDD" id="cd02440">
    <property type="entry name" value="AdoMet_MTases"/>
    <property type="match status" value="1"/>
</dbReference>
<keyword evidence="2" id="KW-0808">Transferase</keyword>
<dbReference type="InterPro" id="IPR001077">
    <property type="entry name" value="COMT_C"/>
</dbReference>
<dbReference type="Proteomes" id="UP000518752">
    <property type="component" value="Unassembled WGS sequence"/>
</dbReference>
<dbReference type="SUPFAM" id="SSF46785">
    <property type="entry name" value="Winged helix' DNA-binding domain"/>
    <property type="match status" value="1"/>
</dbReference>
<evidence type="ECO:0000313" key="7">
    <source>
        <dbReference type="Proteomes" id="UP000518752"/>
    </source>
</evidence>
<comment type="caution">
    <text evidence="6">The sequence shown here is derived from an EMBL/GenBank/DDBJ whole genome shotgun (WGS) entry which is preliminary data.</text>
</comment>
<keyword evidence="1" id="KW-0489">Methyltransferase</keyword>
<protein>
    <recommendedName>
        <fullName evidence="8">O-methyltransferase</fullName>
    </recommendedName>
</protein>
<evidence type="ECO:0008006" key="8">
    <source>
        <dbReference type="Google" id="ProtNLM"/>
    </source>
</evidence>
<dbReference type="PROSITE" id="PS51683">
    <property type="entry name" value="SAM_OMT_II"/>
    <property type="match status" value="1"/>
</dbReference>
<evidence type="ECO:0000256" key="3">
    <source>
        <dbReference type="ARBA" id="ARBA00022691"/>
    </source>
</evidence>
<keyword evidence="3" id="KW-0949">S-adenosyl-L-methionine</keyword>
<dbReference type="InterPro" id="IPR036388">
    <property type="entry name" value="WH-like_DNA-bd_sf"/>
</dbReference>
<evidence type="ECO:0000256" key="2">
    <source>
        <dbReference type="ARBA" id="ARBA00022679"/>
    </source>
</evidence>
<dbReference type="PANTHER" id="PTHR43712:SF2">
    <property type="entry name" value="O-METHYLTRANSFERASE CICE"/>
    <property type="match status" value="1"/>
</dbReference>
<dbReference type="GO" id="GO:0008171">
    <property type="term" value="F:O-methyltransferase activity"/>
    <property type="evidence" value="ECO:0007669"/>
    <property type="project" value="InterPro"/>
</dbReference>
<dbReference type="InterPro" id="IPR029063">
    <property type="entry name" value="SAM-dependent_MTases_sf"/>
</dbReference>
<proteinExistence type="predicted"/>
<dbReference type="SUPFAM" id="SSF53335">
    <property type="entry name" value="S-adenosyl-L-methionine-dependent methyltransferases"/>
    <property type="match status" value="1"/>
</dbReference>
<accession>A0A8H5GAX1</accession>
<dbReference type="GO" id="GO:0046983">
    <property type="term" value="F:protein dimerization activity"/>
    <property type="evidence" value="ECO:0007669"/>
    <property type="project" value="InterPro"/>
</dbReference>